<reference evidence="2" key="1">
    <citation type="submission" date="2021-04" db="EMBL/GenBank/DDBJ databases">
        <authorList>
            <person name="Hornung B."/>
        </authorList>
    </citation>
    <scope>NUCLEOTIDE SEQUENCE</scope>
    <source>
        <strain evidence="2">G5G6</strain>
    </source>
</reference>
<name>A0A916J5T2_9PROT</name>
<feature type="chain" id="PRO_5037157578" evidence="1">
    <location>
        <begin position="23"/>
        <end position="168"/>
    </location>
</feature>
<dbReference type="RefSeq" id="WP_220636312.1">
    <property type="nucleotide sequence ID" value="NZ_CAJQUM010000001.1"/>
</dbReference>
<evidence type="ECO:0000313" key="3">
    <source>
        <dbReference type="Proteomes" id="UP000742786"/>
    </source>
</evidence>
<feature type="signal peptide" evidence="1">
    <location>
        <begin position="1"/>
        <end position="22"/>
    </location>
</feature>
<accession>A0A916J5T2</accession>
<dbReference type="EMBL" id="CAJQUM010000001">
    <property type="protein sequence ID" value="CAG4884461.1"/>
    <property type="molecule type" value="Genomic_DNA"/>
</dbReference>
<proteinExistence type="predicted"/>
<dbReference type="Proteomes" id="UP000742786">
    <property type="component" value="Unassembled WGS sequence"/>
</dbReference>
<organism evidence="2 3">
    <name type="scientific">Georgfuchsia toluolica</name>
    <dbReference type="NCBI Taxonomy" id="424218"/>
    <lineage>
        <taxon>Bacteria</taxon>
        <taxon>Pseudomonadati</taxon>
        <taxon>Pseudomonadota</taxon>
        <taxon>Betaproteobacteria</taxon>
        <taxon>Nitrosomonadales</taxon>
        <taxon>Sterolibacteriaceae</taxon>
        <taxon>Georgfuchsia</taxon>
    </lineage>
</organism>
<gene>
    <name evidence="2" type="ORF">GTOL_12344</name>
</gene>
<comment type="caution">
    <text evidence="2">The sequence shown here is derived from an EMBL/GenBank/DDBJ whole genome shotgun (WGS) entry which is preliminary data.</text>
</comment>
<dbReference type="AlphaFoldDB" id="A0A916J5T2"/>
<evidence type="ECO:0000256" key="1">
    <source>
        <dbReference type="SAM" id="SignalP"/>
    </source>
</evidence>
<protein>
    <submittedName>
        <fullName evidence="2">Uncharacterized protein</fullName>
    </submittedName>
</protein>
<sequence length="168" mass="18367">MNRHIAALLLASAAAFSSTVLATPLNDIRDAPVSKLEFGSFRLEVALAGIKDWPFPIEDASVSYKIDPDQIEIVVAIRKVRAESFRTACAQTVERIRKLLYVNANGVAPMGRSYLGSYFRGPWRGDAREAVFRALDANTLIRVDVIQSGSCQAALIKAPVTFEATSPR</sequence>
<keyword evidence="1" id="KW-0732">Signal</keyword>
<keyword evidence="3" id="KW-1185">Reference proteome</keyword>
<evidence type="ECO:0000313" key="2">
    <source>
        <dbReference type="EMBL" id="CAG4884461.1"/>
    </source>
</evidence>